<dbReference type="PANTHER" id="PTHR33498:SF1">
    <property type="entry name" value="TRANSPOSASE FOR INSERTION SEQUENCE ELEMENT IS1557"/>
    <property type="match status" value="1"/>
</dbReference>
<protein>
    <recommendedName>
        <fullName evidence="1">Transposase IS204/IS1001/IS1096/IS1165 DDE domain-containing protein</fullName>
    </recommendedName>
</protein>
<comment type="caution">
    <text evidence="2">The sequence shown here is derived from an EMBL/GenBank/DDBJ whole genome shotgun (WGS) entry which is preliminary data.</text>
</comment>
<dbReference type="InterPro" id="IPR002560">
    <property type="entry name" value="Transposase_DDE"/>
</dbReference>
<proteinExistence type="predicted"/>
<evidence type="ECO:0000313" key="3">
    <source>
        <dbReference type="Proteomes" id="UP000003491"/>
    </source>
</evidence>
<dbReference type="EMBL" id="ACGR01000038">
    <property type="protein sequence ID" value="EEJ59482.1"/>
    <property type="molecule type" value="Genomic_DNA"/>
</dbReference>
<gene>
    <name evidence="2" type="ORF">HMPREF0528_1289</name>
</gene>
<sequence length="115" mass="13716">MQDFMAAIQNKDEKKVIHLLHSKQAVGKQMHQTLLTFKRNYSGVINGIASTYSNGCLEGINRKIKQIERTAYGYRNFKHLLIRIRLEEDIIKEKIQKRYWLTPFSLYKLLKMYYC</sequence>
<organism evidence="2 3">
    <name type="scientific">Lactobacillus johnsonii ATCC 33200</name>
    <dbReference type="NCBI Taxonomy" id="525330"/>
    <lineage>
        <taxon>Bacteria</taxon>
        <taxon>Bacillati</taxon>
        <taxon>Bacillota</taxon>
        <taxon>Bacilli</taxon>
        <taxon>Lactobacillales</taxon>
        <taxon>Lactobacillaceae</taxon>
        <taxon>Lactobacillus</taxon>
    </lineage>
</organism>
<name>C2E6B5_LACJH</name>
<dbReference type="AlphaFoldDB" id="C2E6B5"/>
<feature type="domain" description="Transposase IS204/IS1001/IS1096/IS1165 DDE" evidence="1">
    <location>
        <begin position="23"/>
        <end position="84"/>
    </location>
</feature>
<dbReference type="HOGENOM" id="CLU_041900_5_4_9"/>
<dbReference type="InterPro" id="IPR047951">
    <property type="entry name" value="Transpos_ISL3"/>
</dbReference>
<dbReference type="PATRIC" id="fig|525330.7.peg.78"/>
<evidence type="ECO:0000313" key="2">
    <source>
        <dbReference type="EMBL" id="EEJ59482.1"/>
    </source>
</evidence>
<evidence type="ECO:0000259" key="1">
    <source>
        <dbReference type="Pfam" id="PF01610"/>
    </source>
</evidence>
<reference evidence="2 3" key="1">
    <citation type="submission" date="2009-01" db="EMBL/GenBank/DDBJ databases">
        <authorList>
            <person name="Qin X."/>
            <person name="Bachman B."/>
            <person name="Battles P."/>
            <person name="Bell A."/>
            <person name="Bess C."/>
            <person name="Bickham C."/>
            <person name="Chaboub L."/>
            <person name="Chen D."/>
            <person name="Coyle M."/>
            <person name="Deiros D.R."/>
            <person name="Dinh H."/>
            <person name="Forbes L."/>
            <person name="Fowler G."/>
            <person name="Francisco L."/>
            <person name="Fu Q."/>
            <person name="Gubbala S."/>
            <person name="Hale W."/>
            <person name="Han Y."/>
            <person name="Hemphill L."/>
            <person name="Highlander S.K."/>
            <person name="Hirani K."/>
            <person name="Hogues M."/>
            <person name="Jackson L."/>
            <person name="Jakkamsetti A."/>
            <person name="Javaid M."/>
            <person name="Jiang H."/>
            <person name="Korchina V."/>
            <person name="Kovar C."/>
            <person name="Lara F."/>
            <person name="Lee S."/>
            <person name="Mata R."/>
            <person name="Mathew T."/>
            <person name="Moen C."/>
            <person name="Morales K."/>
            <person name="Munidasa M."/>
            <person name="Nazareth L."/>
            <person name="Ngo R."/>
            <person name="Nguyen L."/>
            <person name="Okwuonu G."/>
            <person name="Ongeri F."/>
            <person name="Patil S."/>
            <person name="Petrosino J."/>
            <person name="Pham C."/>
            <person name="Pham P."/>
            <person name="Pu L.-L."/>
            <person name="Puazo M."/>
            <person name="Raj R."/>
            <person name="Reid J."/>
            <person name="Rouhana J."/>
            <person name="Saada N."/>
            <person name="Shang Y."/>
            <person name="Simmons D."/>
            <person name="Thornton R."/>
            <person name="Warren J."/>
            <person name="Weissenberger G."/>
            <person name="Zhang J."/>
            <person name="Zhang L."/>
            <person name="Zhou C."/>
            <person name="Zhu D."/>
            <person name="Muzny D."/>
            <person name="Worley K."/>
            <person name="Gibbs R."/>
        </authorList>
    </citation>
    <scope>NUCLEOTIDE SEQUENCE [LARGE SCALE GENOMIC DNA]</scope>
    <source>
        <strain evidence="2 3">ATCC 33200</strain>
    </source>
</reference>
<dbReference type="Pfam" id="PF01610">
    <property type="entry name" value="DDE_Tnp_ISL3"/>
    <property type="match status" value="1"/>
</dbReference>
<dbReference type="PANTHER" id="PTHR33498">
    <property type="entry name" value="TRANSPOSASE FOR INSERTION SEQUENCE ELEMENT IS1557"/>
    <property type="match status" value="1"/>
</dbReference>
<dbReference type="Proteomes" id="UP000003491">
    <property type="component" value="Unassembled WGS sequence"/>
</dbReference>
<accession>C2E6B5</accession>